<dbReference type="RefSeq" id="WP_093326057.1">
    <property type="nucleotide sequence ID" value="NZ_FOSZ01000013.1"/>
</dbReference>
<dbReference type="STRING" id="1280847.SAMN04488036_1137"/>
<sequence>MRFLLTLIFVCFASFAAAQEPLIEVDLQSDETLPGQAVTLRVTVLVPTWMARPPEWPSYDSTGLFVRLPERSTSPTSRTIDGQTWSGISRRYLIAPMAPGSYDLPQSSVRVAYADPGGEDIILDLPVPAVNLIGLAPPGTENLSPFIAANSLTLEQSVEGSTESLAPGDSFSRTVSASVSGLAPFLLTALTPEHDIVGLRAYPATPEISETDDRGQLSGTRTETTTYIAEGAVDASLPPISVRWYNIQSGEIETAEIAGVQVSASGPSPAIIPSSQNLLELAGLLAILLLIGLVILRFVIRRRSSVPKLTERDVRKRLLRAISARRLGETRQALDLWLTLKPLNQPTKASITEHLFALGRAQHGPDGISKESSHWNALQSIIRRSTSPFRHSGLTRARAPALPPLNPPSA</sequence>
<keyword evidence="2" id="KW-0812">Transmembrane</keyword>
<dbReference type="InterPro" id="IPR025738">
    <property type="entry name" value="BatD"/>
</dbReference>
<proteinExistence type="predicted"/>
<dbReference type="OrthoDB" id="7699970at2"/>
<evidence type="ECO:0000256" key="3">
    <source>
        <dbReference type="SAM" id="SignalP"/>
    </source>
</evidence>
<feature type="compositionally biased region" description="Pro residues" evidence="1">
    <location>
        <begin position="401"/>
        <end position="410"/>
    </location>
</feature>
<keyword evidence="5" id="KW-1185">Reference proteome</keyword>
<keyword evidence="2" id="KW-1133">Transmembrane helix</keyword>
<keyword evidence="3" id="KW-0732">Signal</keyword>
<gene>
    <name evidence="4" type="ORF">SAMN04488036_1137</name>
</gene>
<evidence type="ECO:0000256" key="1">
    <source>
        <dbReference type="SAM" id="MobiDB-lite"/>
    </source>
</evidence>
<evidence type="ECO:0000313" key="5">
    <source>
        <dbReference type="Proteomes" id="UP000198851"/>
    </source>
</evidence>
<feature type="region of interest" description="Disordered" evidence="1">
    <location>
        <begin position="389"/>
        <end position="410"/>
    </location>
</feature>
<protein>
    <submittedName>
        <fullName evidence="4">Oxygen tolerance</fullName>
    </submittedName>
</protein>
<organism evidence="4 5">
    <name type="scientific">Shimia haliotis</name>
    <dbReference type="NCBI Taxonomy" id="1280847"/>
    <lineage>
        <taxon>Bacteria</taxon>
        <taxon>Pseudomonadati</taxon>
        <taxon>Pseudomonadota</taxon>
        <taxon>Alphaproteobacteria</taxon>
        <taxon>Rhodobacterales</taxon>
        <taxon>Roseobacteraceae</taxon>
    </lineage>
</organism>
<evidence type="ECO:0000256" key="2">
    <source>
        <dbReference type="SAM" id="Phobius"/>
    </source>
</evidence>
<dbReference type="AlphaFoldDB" id="A0A1I4HET3"/>
<feature type="chain" id="PRO_5011515805" evidence="3">
    <location>
        <begin position="19"/>
        <end position="410"/>
    </location>
</feature>
<keyword evidence="2" id="KW-0472">Membrane</keyword>
<evidence type="ECO:0000313" key="4">
    <source>
        <dbReference type="EMBL" id="SFL40808.1"/>
    </source>
</evidence>
<reference evidence="5" key="1">
    <citation type="submission" date="2016-10" db="EMBL/GenBank/DDBJ databases">
        <authorList>
            <person name="Varghese N."/>
            <person name="Submissions S."/>
        </authorList>
    </citation>
    <scope>NUCLEOTIDE SEQUENCE [LARGE SCALE GENOMIC DNA]</scope>
    <source>
        <strain evidence="5">DSM 28453</strain>
    </source>
</reference>
<accession>A0A1I4HET3</accession>
<dbReference type="PANTHER" id="PTHR40940:SF1">
    <property type="entry name" value="PROTEIN BATD"/>
    <property type="match status" value="1"/>
</dbReference>
<name>A0A1I4HET3_9RHOB</name>
<feature type="signal peptide" evidence="3">
    <location>
        <begin position="1"/>
        <end position="18"/>
    </location>
</feature>
<feature type="transmembrane region" description="Helical" evidence="2">
    <location>
        <begin position="281"/>
        <end position="300"/>
    </location>
</feature>
<dbReference type="PANTHER" id="PTHR40940">
    <property type="entry name" value="PROTEIN BATD-RELATED"/>
    <property type="match status" value="1"/>
</dbReference>
<dbReference type="EMBL" id="FOSZ01000013">
    <property type="protein sequence ID" value="SFL40808.1"/>
    <property type="molecule type" value="Genomic_DNA"/>
</dbReference>
<dbReference type="Proteomes" id="UP000198851">
    <property type="component" value="Unassembled WGS sequence"/>
</dbReference>